<dbReference type="SUPFAM" id="SSF159888">
    <property type="entry name" value="YdhG-like"/>
    <property type="match status" value="1"/>
</dbReference>
<gene>
    <name evidence="2" type="ordered locus">CHU_1115</name>
</gene>
<dbReference type="AlphaFoldDB" id="A0A6N4SPY9"/>
<name>A0A6N4SPY9_CYTH3</name>
<dbReference type="EMBL" id="CP000383">
    <property type="protein sequence ID" value="ABG58390.1"/>
    <property type="molecule type" value="Genomic_DNA"/>
</dbReference>
<sequence>MKQLNKEVSDFLEALNHPLIKEIQLLREIILQADKSLSENIKWNGPNYLSNGADRITMKIQPPKNIQLIFHRGAKVKAQPQDRLIKDESGLLAWKENDRAVATFKNLTDVEGAKKTLTDIVKKWIAATS</sequence>
<dbReference type="RefSeq" id="WP_011584505.1">
    <property type="nucleotide sequence ID" value="NC_008255.1"/>
</dbReference>
<evidence type="ECO:0000259" key="1">
    <source>
        <dbReference type="Pfam" id="PF08818"/>
    </source>
</evidence>
<evidence type="ECO:0000313" key="3">
    <source>
        <dbReference type="Proteomes" id="UP000001822"/>
    </source>
</evidence>
<dbReference type="Proteomes" id="UP000001822">
    <property type="component" value="Chromosome"/>
</dbReference>
<proteinExistence type="predicted"/>
<organism evidence="2 3">
    <name type="scientific">Cytophaga hutchinsonii (strain ATCC 33406 / DSM 1761 / CIP 103989 / NBRC 15051 / NCIMB 9469 / D465)</name>
    <dbReference type="NCBI Taxonomy" id="269798"/>
    <lineage>
        <taxon>Bacteria</taxon>
        <taxon>Pseudomonadati</taxon>
        <taxon>Bacteroidota</taxon>
        <taxon>Cytophagia</taxon>
        <taxon>Cytophagales</taxon>
        <taxon>Cytophagaceae</taxon>
        <taxon>Cytophaga</taxon>
    </lineage>
</organism>
<accession>A0A6N4SPY9</accession>
<reference evidence="2 3" key="1">
    <citation type="journal article" date="2007" name="Appl. Environ. Microbiol.">
        <title>Genome sequence of the cellulolytic gliding bacterium Cytophaga hutchinsonii.</title>
        <authorList>
            <person name="Xie G."/>
            <person name="Bruce D.C."/>
            <person name="Challacombe J.F."/>
            <person name="Chertkov O."/>
            <person name="Detter J.C."/>
            <person name="Gilna P."/>
            <person name="Han C.S."/>
            <person name="Lucas S."/>
            <person name="Misra M."/>
            <person name="Myers G.L."/>
            <person name="Richardson P."/>
            <person name="Tapia R."/>
            <person name="Thayer N."/>
            <person name="Thompson L.S."/>
            <person name="Brettin T.S."/>
            <person name="Henrissat B."/>
            <person name="Wilson D.B."/>
            <person name="McBride M.J."/>
        </authorList>
    </citation>
    <scope>NUCLEOTIDE SEQUENCE [LARGE SCALE GENOMIC DNA]</scope>
    <source>
        <strain evidence="3">ATCC 33406 / DSM 1761 / CIP 103989 / NBRC 15051 / NCIMB 9469 / D465</strain>
    </source>
</reference>
<feature type="domain" description="YdhG-like" evidence="1">
    <location>
        <begin position="22"/>
        <end position="125"/>
    </location>
</feature>
<dbReference type="InterPro" id="IPR014922">
    <property type="entry name" value="YdhG-like"/>
</dbReference>
<dbReference type="Pfam" id="PF08818">
    <property type="entry name" value="DUF1801"/>
    <property type="match status" value="1"/>
</dbReference>
<keyword evidence="3" id="KW-1185">Reference proteome</keyword>
<dbReference type="OrthoDB" id="9811812at2"/>
<dbReference type="SMR" id="A0A6N4SPY9"/>
<evidence type="ECO:0000313" key="2">
    <source>
        <dbReference type="EMBL" id="ABG58390.1"/>
    </source>
</evidence>
<dbReference type="KEGG" id="chu:CHU_1115"/>
<protein>
    <recommendedName>
        <fullName evidence="1">YdhG-like domain-containing protein</fullName>
    </recommendedName>
</protein>